<protein>
    <recommendedName>
        <fullName evidence="4">YlaH-like protein</fullName>
    </recommendedName>
</protein>
<gene>
    <name evidence="2" type="ORF">FPQ13_07345</name>
</gene>
<evidence type="ECO:0000256" key="1">
    <source>
        <dbReference type="SAM" id="Phobius"/>
    </source>
</evidence>
<feature type="transmembrane region" description="Helical" evidence="1">
    <location>
        <begin position="57"/>
        <end position="77"/>
    </location>
</feature>
<dbReference type="InterPro" id="IPR025620">
    <property type="entry name" value="YlaH"/>
</dbReference>
<feature type="transmembrane region" description="Helical" evidence="1">
    <location>
        <begin position="83"/>
        <end position="99"/>
    </location>
</feature>
<accession>A0A556PLU4</accession>
<organism evidence="2 3">
    <name type="scientific">Allobacillus salarius</name>
    <dbReference type="NCBI Taxonomy" id="1955272"/>
    <lineage>
        <taxon>Bacteria</taxon>
        <taxon>Bacillati</taxon>
        <taxon>Bacillota</taxon>
        <taxon>Bacilli</taxon>
        <taxon>Bacillales</taxon>
        <taxon>Bacillaceae</taxon>
        <taxon>Allobacillus</taxon>
    </lineage>
</organism>
<keyword evidence="3" id="KW-1185">Reference proteome</keyword>
<evidence type="ECO:0000313" key="3">
    <source>
        <dbReference type="Proteomes" id="UP000316425"/>
    </source>
</evidence>
<name>A0A556PLU4_9BACI</name>
<evidence type="ECO:0000313" key="2">
    <source>
        <dbReference type="EMBL" id="TSJ65373.1"/>
    </source>
</evidence>
<reference evidence="2 3" key="1">
    <citation type="submission" date="2019-07" db="EMBL/GenBank/DDBJ databases">
        <title>Allobacillus sp. nov. SKP isolated from shrimp paste of Euphausiacea.</title>
        <authorList>
            <person name="Kanchanasin P."/>
            <person name="Tanasupawat S."/>
            <person name="Shi W."/>
            <person name="Wu L."/>
            <person name="Ma J."/>
        </authorList>
    </citation>
    <scope>NUCLEOTIDE SEQUENCE [LARGE SCALE GENOMIC DNA]</scope>
    <source>
        <strain evidence="2 3">SKP4-8</strain>
    </source>
</reference>
<keyword evidence="1" id="KW-0812">Transmembrane</keyword>
<dbReference type="AlphaFoldDB" id="A0A556PLU4"/>
<keyword evidence="1" id="KW-0472">Membrane</keyword>
<comment type="caution">
    <text evidence="2">The sequence shown here is derived from an EMBL/GenBank/DDBJ whole genome shotgun (WGS) entry which is preliminary data.</text>
</comment>
<dbReference type="Pfam" id="PF14036">
    <property type="entry name" value="YlaH"/>
    <property type="match status" value="1"/>
</dbReference>
<dbReference type="Proteomes" id="UP000316425">
    <property type="component" value="Unassembled WGS sequence"/>
</dbReference>
<dbReference type="EMBL" id="VMHE01000010">
    <property type="protein sequence ID" value="TSJ65373.1"/>
    <property type="molecule type" value="Genomic_DNA"/>
</dbReference>
<proteinExistence type="predicted"/>
<dbReference type="RefSeq" id="WP_144088692.1">
    <property type="nucleotide sequence ID" value="NZ_VMHE01000010.1"/>
</dbReference>
<sequence>MDKTVSQQFSFSPVERYFLIDVGGNLGFWLLFFAIFYLAVITYKLGFAKELPLLKSIIVYIMLFIGCFVLAIFAIFALPIAEVLIVIALVLGIYRFRLYRERKERNHPTNE</sequence>
<dbReference type="OrthoDB" id="2680377at2"/>
<evidence type="ECO:0008006" key="4">
    <source>
        <dbReference type="Google" id="ProtNLM"/>
    </source>
</evidence>
<keyword evidence="1" id="KW-1133">Transmembrane helix</keyword>
<feature type="transmembrane region" description="Helical" evidence="1">
    <location>
        <begin position="26"/>
        <end position="45"/>
    </location>
</feature>